<dbReference type="Proteomes" id="UP000580250">
    <property type="component" value="Unassembled WGS sequence"/>
</dbReference>
<organism evidence="5 6">
    <name type="scientific">Meloidogyne enterolobii</name>
    <name type="common">Root-knot nematode worm</name>
    <name type="synonym">Meloidogyne mayaguensis</name>
    <dbReference type="NCBI Taxonomy" id="390850"/>
    <lineage>
        <taxon>Eukaryota</taxon>
        <taxon>Metazoa</taxon>
        <taxon>Ecdysozoa</taxon>
        <taxon>Nematoda</taxon>
        <taxon>Chromadorea</taxon>
        <taxon>Rhabditida</taxon>
        <taxon>Tylenchina</taxon>
        <taxon>Tylenchomorpha</taxon>
        <taxon>Tylenchoidea</taxon>
        <taxon>Meloidogynidae</taxon>
        <taxon>Meloidogyninae</taxon>
        <taxon>Meloidogyne</taxon>
    </lineage>
</organism>
<keyword evidence="2" id="KW-0804">Transcription</keyword>
<dbReference type="InterPro" id="IPR013088">
    <property type="entry name" value="Znf_NHR/GATA"/>
</dbReference>
<evidence type="ECO:0000256" key="2">
    <source>
        <dbReference type="ARBA" id="ARBA00023163"/>
    </source>
</evidence>
<evidence type="ECO:0000259" key="4">
    <source>
        <dbReference type="SMART" id="SM00401"/>
    </source>
</evidence>
<gene>
    <name evidence="5" type="ORF">MENT_LOCUS15092</name>
</gene>
<reference evidence="5 6" key="1">
    <citation type="submission" date="2020-08" db="EMBL/GenBank/DDBJ databases">
        <authorList>
            <person name="Koutsovoulos G."/>
            <person name="Danchin GJ E."/>
        </authorList>
    </citation>
    <scope>NUCLEOTIDE SEQUENCE [LARGE SCALE GENOMIC DNA]</scope>
</reference>
<dbReference type="GO" id="GO:0043565">
    <property type="term" value="F:sequence-specific DNA binding"/>
    <property type="evidence" value="ECO:0007669"/>
    <property type="project" value="InterPro"/>
</dbReference>
<dbReference type="SMART" id="SM00401">
    <property type="entry name" value="ZnF_GATA"/>
    <property type="match status" value="1"/>
</dbReference>
<dbReference type="GO" id="GO:0008270">
    <property type="term" value="F:zinc ion binding"/>
    <property type="evidence" value="ECO:0007669"/>
    <property type="project" value="InterPro"/>
</dbReference>
<dbReference type="EMBL" id="CAJEWN010000088">
    <property type="protein sequence ID" value="CAD2161868.1"/>
    <property type="molecule type" value="Genomic_DNA"/>
</dbReference>
<comment type="caution">
    <text evidence="5">The sequence shown here is derived from an EMBL/GenBank/DDBJ whole genome shotgun (WGS) entry which is preliminary data.</text>
</comment>
<keyword evidence="1" id="KW-0805">Transcription regulation</keyword>
<dbReference type="SUPFAM" id="SSF57716">
    <property type="entry name" value="Glucocorticoid receptor-like (DNA-binding domain)"/>
    <property type="match status" value="1"/>
</dbReference>
<dbReference type="InterPro" id="IPR000679">
    <property type="entry name" value="Znf_GATA"/>
</dbReference>
<name>A0A6V7UQC6_MELEN</name>
<keyword evidence="3" id="KW-0539">Nucleus</keyword>
<dbReference type="AlphaFoldDB" id="A0A6V7UQC6"/>
<accession>A0A6V7UQC6</accession>
<evidence type="ECO:0000256" key="3">
    <source>
        <dbReference type="ARBA" id="ARBA00023242"/>
    </source>
</evidence>
<sequence length="54" mass="6795">MWFKTFKRITQDRKCFTCKEAKTSMWYRHSIHEQYLCNSCYKKQQRIKSKINKN</sequence>
<dbReference type="Gene3D" id="3.30.50.10">
    <property type="entry name" value="Erythroid Transcription Factor GATA-1, subunit A"/>
    <property type="match status" value="1"/>
</dbReference>
<evidence type="ECO:0000256" key="1">
    <source>
        <dbReference type="ARBA" id="ARBA00023015"/>
    </source>
</evidence>
<evidence type="ECO:0000313" key="5">
    <source>
        <dbReference type="EMBL" id="CAD2161868.1"/>
    </source>
</evidence>
<protein>
    <recommendedName>
        <fullName evidence="4">GATA-type domain-containing protein</fullName>
    </recommendedName>
</protein>
<evidence type="ECO:0000313" key="6">
    <source>
        <dbReference type="Proteomes" id="UP000580250"/>
    </source>
</evidence>
<feature type="domain" description="GATA-type" evidence="4">
    <location>
        <begin position="9"/>
        <end position="54"/>
    </location>
</feature>
<dbReference type="GO" id="GO:0006355">
    <property type="term" value="P:regulation of DNA-templated transcription"/>
    <property type="evidence" value="ECO:0007669"/>
    <property type="project" value="InterPro"/>
</dbReference>
<proteinExistence type="predicted"/>